<dbReference type="OrthoDB" id="7631574at2"/>
<dbReference type="SUPFAM" id="SSF52172">
    <property type="entry name" value="CheY-like"/>
    <property type="match status" value="1"/>
</dbReference>
<dbReference type="PANTHER" id="PTHR44520">
    <property type="entry name" value="RESPONSE REGULATOR RCP1-RELATED"/>
    <property type="match status" value="1"/>
</dbReference>
<evidence type="ECO:0000256" key="1">
    <source>
        <dbReference type="PROSITE-ProRule" id="PRU00169"/>
    </source>
</evidence>
<evidence type="ECO:0000313" key="3">
    <source>
        <dbReference type="EMBL" id="CCH52839.1"/>
    </source>
</evidence>
<dbReference type="GO" id="GO:0000160">
    <property type="term" value="P:phosphorelay signal transduction system"/>
    <property type="evidence" value="ECO:0007669"/>
    <property type="project" value="InterPro"/>
</dbReference>
<dbReference type="Proteomes" id="UP000009309">
    <property type="component" value="Unassembled WGS sequence"/>
</dbReference>
<dbReference type="SMART" id="SM00448">
    <property type="entry name" value="REC"/>
    <property type="match status" value="1"/>
</dbReference>
<dbReference type="STRING" id="1185876.BN8_01873"/>
<keyword evidence="1" id="KW-0597">Phosphoprotein</keyword>
<dbReference type="InterPro" id="IPR011006">
    <property type="entry name" value="CheY-like_superfamily"/>
</dbReference>
<dbReference type="Pfam" id="PF00072">
    <property type="entry name" value="Response_reg"/>
    <property type="match status" value="1"/>
</dbReference>
<dbReference type="InterPro" id="IPR001789">
    <property type="entry name" value="Sig_transdc_resp-reg_receiver"/>
</dbReference>
<dbReference type="InterPro" id="IPR052893">
    <property type="entry name" value="TCS_response_regulator"/>
</dbReference>
<dbReference type="AlphaFoldDB" id="I2GG14"/>
<accession>I2GG14</accession>
<evidence type="ECO:0000313" key="4">
    <source>
        <dbReference type="Proteomes" id="UP000009309"/>
    </source>
</evidence>
<dbReference type="Gene3D" id="3.40.50.2300">
    <property type="match status" value="1"/>
</dbReference>
<dbReference type="PROSITE" id="PS50110">
    <property type="entry name" value="RESPONSE_REGULATORY"/>
    <property type="match status" value="1"/>
</dbReference>
<feature type="domain" description="Response regulatory" evidence="2">
    <location>
        <begin position="23"/>
        <end position="143"/>
    </location>
</feature>
<feature type="modified residue" description="4-aspartylphosphate" evidence="1">
    <location>
        <position position="76"/>
    </location>
</feature>
<dbReference type="eggNOG" id="COG3706">
    <property type="taxonomic scope" value="Bacteria"/>
</dbReference>
<dbReference type="EMBL" id="CAIT01000006">
    <property type="protein sequence ID" value="CCH52839.1"/>
    <property type="molecule type" value="Genomic_DNA"/>
</dbReference>
<dbReference type="PANTHER" id="PTHR44520:SF2">
    <property type="entry name" value="RESPONSE REGULATOR RCP1"/>
    <property type="match status" value="1"/>
</dbReference>
<keyword evidence="4" id="KW-1185">Reference proteome</keyword>
<evidence type="ECO:0000259" key="2">
    <source>
        <dbReference type="PROSITE" id="PS50110"/>
    </source>
</evidence>
<sequence length="153" mass="17383">MTSVVILMMPSDRNRMAPYAYLNVFLADDDEEDAYFFAKAVDRTYPGCQVTRFENGNDLVVHLQVAGQDQGVVFLDLVMPRLDGFWTLEQIRQTDSLAELPVFILSVSEAEQDIRRAYRLGANAYLIKPATLTELTQLIQPAIRFGMNQFTQP</sequence>
<gene>
    <name evidence="3" type="ORF">BN8_01873</name>
</gene>
<proteinExistence type="predicted"/>
<comment type="caution">
    <text evidence="3">The sequence shown here is derived from an EMBL/GenBank/DDBJ whole genome shotgun (WGS) entry which is preliminary data.</text>
</comment>
<organism evidence="3 4">
    <name type="scientific">Fibrisoma limi BUZ 3</name>
    <dbReference type="NCBI Taxonomy" id="1185876"/>
    <lineage>
        <taxon>Bacteria</taxon>
        <taxon>Pseudomonadati</taxon>
        <taxon>Bacteroidota</taxon>
        <taxon>Cytophagia</taxon>
        <taxon>Cytophagales</taxon>
        <taxon>Spirosomataceae</taxon>
        <taxon>Fibrisoma</taxon>
    </lineage>
</organism>
<name>I2GG14_9BACT</name>
<protein>
    <submittedName>
        <fullName evidence="3">Two-component system, unclassified family, response regulator</fullName>
    </submittedName>
</protein>
<reference evidence="3 4" key="1">
    <citation type="journal article" date="2012" name="J. Bacteriol.">
        <title>Genome Sequence of the Filamentous Bacterium Fibrisoma limi BUZ 3T.</title>
        <authorList>
            <person name="Filippini M."/>
            <person name="Qi W."/>
            <person name="Jaenicke S."/>
            <person name="Goesmann A."/>
            <person name="Smits T.H."/>
            <person name="Bagheri H.C."/>
        </authorList>
    </citation>
    <scope>NUCLEOTIDE SEQUENCE [LARGE SCALE GENOMIC DNA]</scope>
    <source>
        <strain evidence="4">BUZ 3T</strain>
    </source>
</reference>